<keyword evidence="2" id="KW-0677">Repeat</keyword>
<dbReference type="SMART" id="SM00500">
    <property type="entry name" value="SFM"/>
    <property type="match status" value="1"/>
</dbReference>
<dbReference type="InterPro" id="IPR020472">
    <property type="entry name" value="WD40_PAC1"/>
</dbReference>
<dbReference type="OrthoDB" id="540662at2759"/>
<feature type="repeat" description="WD" evidence="3">
    <location>
        <begin position="388"/>
        <end position="420"/>
    </location>
</feature>
<dbReference type="GO" id="GO:0000398">
    <property type="term" value="P:mRNA splicing, via spliceosome"/>
    <property type="evidence" value="ECO:0007669"/>
    <property type="project" value="TreeGrafter"/>
</dbReference>
<evidence type="ECO:0000256" key="3">
    <source>
        <dbReference type="PROSITE-ProRule" id="PRU00221"/>
    </source>
</evidence>
<dbReference type="EMBL" id="CAJNOC010000851">
    <property type="protein sequence ID" value="CAF0809777.1"/>
    <property type="molecule type" value="Genomic_DNA"/>
</dbReference>
<dbReference type="PRINTS" id="PR00320">
    <property type="entry name" value="GPROTEINBRPT"/>
</dbReference>
<comment type="caution">
    <text evidence="7">The sequence shown here is derived from an EMBL/GenBank/DDBJ whole genome shotgun (WGS) entry which is preliminary data.</text>
</comment>
<dbReference type="PROSITE" id="PS50082">
    <property type="entry name" value="WD_REPEATS_2"/>
    <property type="match status" value="6"/>
</dbReference>
<dbReference type="PANTHER" id="PTHR19846">
    <property type="entry name" value="WD40 REPEAT PROTEIN"/>
    <property type="match status" value="1"/>
</dbReference>
<dbReference type="Proteomes" id="UP000663879">
    <property type="component" value="Unassembled WGS sequence"/>
</dbReference>
<feature type="domain" description="Pre-mRNA processing factor 4 (PRP4)-like" evidence="6">
    <location>
        <begin position="43"/>
        <end position="95"/>
    </location>
</feature>
<dbReference type="GO" id="GO:0046540">
    <property type="term" value="C:U4/U6 x U5 tri-snRNP complex"/>
    <property type="evidence" value="ECO:0007669"/>
    <property type="project" value="TreeGrafter"/>
</dbReference>
<feature type="repeat" description="WD" evidence="3">
    <location>
        <begin position="431"/>
        <end position="467"/>
    </location>
</feature>
<dbReference type="InterPro" id="IPR001680">
    <property type="entry name" value="WD40_rpt"/>
</dbReference>
<dbReference type="CDD" id="cd00200">
    <property type="entry name" value="WD40"/>
    <property type="match status" value="1"/>
</dbReference>
<evidence type="ECO:0000256" key="4">
    <source>
        <dbReference type="SAM" id="Coils"/>
    </source>
</evidence>
<dbReference type="FunFam" id="2.130.10.10:FF:001211">
    <property type="entry name" value="CBN-PRP-4 protein"/>
    <property type="match status" value="1"/>
</dbReference>
<keyword evidence="4" id="KW-0175">Coiled coil</keyword>
<dbReference type="GO" id="GO:0030621">
    <property type="term" value="F:U4 snRNA binding"/>
    <property type="evidence" value="ECO:0007669"/>
    <property type="project" value="TreeGrafter"/>
</dbReference>
<sequence>MSGNESMSEEESYQDMEHLPDNQAELLAEFERRRRARTIHVSTDDNEVKINLRQLNEPICLFGEGPAERRERLKNLVSRLSDDEIARKLKKKEEQEKREEESQNEVTWYHEGSELMLYGRFQIAEYSLKKAKERIAEQKAQSQILEIDRSAKIQESYRHIRSFANYCSQVGDIRPLSFCCFSPNSKMVAVSSWSGVCKLWTVPDCQLYRTYAGHTCNVSSMVFHPKSTLTLDTKSVNLVSTAFDGTVKLWNLEEEKPIGQLEGMEPARVSKAEFHPSGKFLACVCHDNSWRLWDMERSEEILHQEGHSRPVLDIAFQCDGSICCTGGQDSYGRVWDLRTGRCIMFMEGHLKSILSIDFNPNGYQVATGSEDNTVRIWDLRQSKCIYTIPAHNNLISKVKFQKGDGNYLVTASYDYSLKVWAHPGWTPLKELKGHEQKIMGCDISDDNKWIVSCAFDKTFKFWSQENF</sequence>
<evidence type="ECO:0000259" key="6">
    <source>
        <dbReference type="SMART" id="SM00500"/>
    </source>
</evidence>
<dbReference type="Gene3D" id="4.10.280.110">
    <property type="entry name" value="Pre-mRNA processing factor 4 domain"/>
    <property type="match status" value="1"/>
</dbReference>
<dbReference type="InterPro" id="IPR036285">
    <property type="entry name" value="PRP4-like_sf"/>
</dbReference>
<dbReference type="InterPro" id="IPR015943">
    <property type="entry name" value="WD40/YVTN_repeat-like_dom_sf"/>
</dbReference>
<dbReference type="SUPFAM" id="SSF50978">
    <property type="entry name" value="WD40 repeat-like"/>
    <property type="match status" value="1"/>
</dbReference>
<feature type="region of interest" description="Disordered" evidence="5">
    <location>
        <begin position="1"/>
        <end position="22"/>
    </location>
</feature>
<evidence type="ECO:0000313" key="8">
    <source>
        <dbReference type="Proteomes" id="UP000663879"/>
    </source>
</evidence>
<reference evidence="7" key="1">
    <citation type="submission" date="2021-02" db="EMBL/GenBank/DDBJ databases">
        <authorList>
            <person name="Nowell W R."/>
        </authorList>
    </citation>
    <scope>NUCLEOTIDE SEQUENCE</scope>
    <source>
        <strain evidence="7">Ploen Becks lab</strain>
    </source>
</reference>
<proteinExistence type="predicted"/>
<dbReference type="AlphaFoldDB" id="A0A813TIC4"/>
<evidence type="ECO:0000256" key="5">
    <source>
        <dbReference type="SAM" id="MobiDB-lite"/>
    </source>
</evidence>
<gene>
    <name evidence="7" type="ORF">OXX778_LOCUS6913</name>
</gene>
<accession>A0A813TIC4</accession>
<dbReference type="InterPro" id="IPR014906">
    <property type="entry name" value="PRP4-like"/>
</dbReference>
<dbReference type="SUPFAM" id="SSF158230">
    <property type="entry name" value="PRP4-like"/>
    <property type="match status" value="1"/>
</dbReference>
<name>A0A813TIC4_9BILA</name>
<dbReference type="Pfam" id="PF00400">
    <property type="entry name" value="WD40"/>
    <property type="match status" value="7"/>
</dbReference>
<keyword evidence="1 3" id="KW-0853">WD repeat</keyword>
<dbReference type="PROSITE" id="PS50294">
    <property type="entry name" value="WD_REPEATS_REGION"/>
    <property type="match status" value="4"/>
</dbReference>
<feature type="coiled-coil region" evidence="4">
    <location>
        <begin position="85"/>
        <end position="148"/>
    </location>
</feature>
<dbReference type="InterPro" id="IPR036322">
    <property type="entry name" value="WD40_repeat_dom_sf"/>
</dbReference>
<dbReference type="SMART" id="SM00320">
    <property type="entry name" value="WD40"/>
    <property type="match status" value="7"/>
</dbReference>
<protein>
    <recommendedName>
        <fullName evidence="6">Pre-mRNA processing factor 4 (PRP4)-like domain-containing protein</fullName>
    </recommendedName>
</protein>
<dbReference type="InterPro" id="IPR019775">
    <property type="entry name" value="WD40_repeat_CS"/>
</dbReference>
<dbReference type="Pfam" id="PF08799">
    <property type="entry name" value="PRP4"/>
    <property type="match status" value="1"/>
</dbReference>
<organism evidence="7 8">
    <name type="scientific">Brachionus calyciflorus</name>
    <dbReference type="NCBI Taxonomy" id="104777"/>
    <lineage>
        <taxon>Eukaryota</taxon>
        <taxon>Metazoa</taxon>
        <taxon>Spiralia</taxon>
        <taxon>Gnathifera</taxon>
        <taxon>Rotifera</taxon>
        <taxon>Eurotatoria</taxon>
        <taxon>Monogononta</taxon>
        <taxon>Pseudotrocha</taxon>
        <taxon>Ploima</taxon>
        <taxon>Brachionidae</taxon>
        <taxon>Brachionus</taxon>
    </lineage>
</organism>
<dbReference type="GO" id="GO:0017070">
    <property type="term" value="F:U6 snRNA binding"/>
    <property type="evidence" value="ECO:0007669"/>
    <property type="project" value="TreeGrafter"/>
</dbReference>
<evidence type="ECO:0000256" key="2">
    <source>
        <dbReference type="ARBA" id="ARBA00022737"/>
    </source>
</evidence>
<dbReference type="FunFam" id="2.130.10.10:FF:000443">
    <property type="entry name" value="U4/U6 small nuclear ribonucleoprotein Prp4"/>
    <property type="match status" value="1"/>
</dbReference>
<dbReference type="PROSITE" id="PS00678">
    <property type="entry name" value="WD_REPEATS_1"/>
    <property type="match status" value="2"/>
</dbReference>
<feature type="repeat" description="WD" evidence="3">
    <location>
        <begin position="269"/>
        <end position="303"/>
    </location>
</feature>
<evidence type="ECO:0000256" key="1">
    <source>
        <dbReference type="ARBA" id="ARBA00022574"/>
    </source>
</evidence>
<keyword evidence="8" id="KW-1185">Reference proteome</keyword>
<feature type="repeat" description="WD" evidence="3">
    <location>
        <begin position="346"/>
        <end position="387"/>
    </location>
</feature>
<dbReference type="Gene3D" id="2.130.10.10">
    <property type="entry name" value="YVTN repeat-like/Quinoprotein amine dehydrogenase"/>
    <property type="match status" value="2"/>
</dbReference>
<feature type="repeat" description="WD" evidence="3">
    <location>
        <begin position="304"/>
        <end position="345"/>
    </location>
</feature>
<evidence type="ECO:0000313" key="7">
    <source>
        <dbReference type="EMBL" id="CAF0809777.1"/>
    </source>
</evidence>
<feature type="repeat" description="WD" evidence="3">
    <location>
        <begin position="211"/>
        <end position="260"/>
    </location>
</feature>
<dbReference type="PANTHER" id="PTHR19846:SF0">
    <property type="entry name" value="PRE-MRNA PROCESSING FACTOR 4"/>
    <property type="match status" value="1"/>
</dbReference>